<evidence type="ECO:0000259" key="1">
    <source>
        <dbReference type="Pfam" id="PF08896"/>
    </source>
</evidence>
<keyword evidence="3" id="KW-1185">Reference proteome</keyword>
<comment type="caution">
    <text evidence="2">The sequence shown here is derived from an EMBL/GenBank/DDBJ whole genome shotgun (WGS) entry which is preliminary data.</text>
</comment>
<dbReference type="EMBL" id="WAAU01000014">
    <property type="protein sequence ID" value="KAB1157424.1"/>
    <property type="molecule type" value="Genomic_DNA"/>
</dbReference>
<protein>
    <submittedName>
        <fullName evidence="2">DUF1842 domain-containing protein</fullName>
    </submittedName>
</protein>
<dbReference type="AlphaFoldDB" id="A0A7J5AIL9"/>
<proteinExistence type="predicted"/>
<dbReference type="InterPro" id="IPR014992">
    <property type="entry name" value="DUF1842"/>
</dbReference>
<organism evidence="2 3">
    <name type="scientific">Tenacibaculum aiptasiae</name>
    <dbReference type="NCBI Taxonomy" id="426481"/>
    <lineage>
        <taxon>Bacteria</taxon>
        <taxon>Pseudomonadati</taxon>
        <taxon>Bacteroidota</taxon>
        <taxon>Flavobacteriia</taxon>
        <taxon>Flavobacteriales</taxon>
        <taxon>Flavobacteriaceae</taxon>
        <taxon>Tenacibaculum</taxon>
    </lineage>
</organism>
<sequence>MSTTVDTAVETIYFKGTMGFAPNLLATIVNFSLLVHPENHTVSGTVTINVGTDKKSYTGKVSGTVYSTGLGDIVRVLSLKGSIPSDNKLTPLQFPFEANMALKADWNGEGGFTFQGKHEEKVPVNGHIFNL</sequence>
<evidence type="ECO:0000313" key="2">
    <source>
        <dbReference type="EMBL" id="KAB1157424.1"/>
    </source>
</evidence>
<dbReference type="OrthoDB" id="7561690at2"/>
<dbReference type="Pfam" id="PF08896">
    <property type="entry name" value="DUF1842"/>
    <property type="match status" value="1"/>
</dbReference>
<accession>A0A7J5AIL9</accession>
<reference evidence="2 3" key="1">
    <citation type="submission" date="2019-09" db="EMBL/GenBank/DDBJ databases">
        <authorList>
            <person name="Cao W.R."/>
        </authorList>
    </citation>
    <scope>NUCLEOTIDE SEQUENCE [LARGE SCALE GENOMIC DNA]</scope>
    <source>
        <strain evidence="3">a4</strain>
    </source>
</reference>
<dbReference type="Proteomes" id="UP000467305">
    <property type="component" value="Unassembled WGS sequence"/>
</dbReference>
<name>A0A7J5AIL9_9FLAO</name>
<feature type="domain" description="DUF1842" evidence="1">
    <location>
        <begin position="22"/>
        <end position="115"/>
    </location>
</feature>
<gene>
    <name evidence="2" type="ORF">F7018_10895</name>
</gene>
<evidence type="ECO:0000313" key="3">
    <source>
        <dbReference type="Proteomes" id="UP000467305"/>
    </source>
</evidence>
<dbReference type="RefSeq" id="WP_150900091.1">
    <property type="nucleotide sequence ID" value="NZ_CBDCSN010000002.1"/>
</dbReference>